<reference evidence="1" key="1">
    <citation type="submission" date="2022-04" db="EMBL/GenBank/DDBJ databases">
        <title>A functionally conserved STORR gene fusion in Papaver species that diverged 16.8 million years ago.</title>
        <authorList>
            <person name="Catania T."/>
        </authorList>
    </citation>
    <scope>NUCLEOTIDE SEQUENCE</scope>
    <source>
        <strain evidence="1">S-188037</strain>
    </source>
</reference>
<name>A0AAD4SI70_9MAGN</name>
<evidence type="ECO:0000313" key="2">
    <source>
        <dbReference type="Proteomes" id="UP001202328"/>
    </source>
</evidence>
<evidence type="ECO:0000313" key="1">
    <source>
        <dbReference type="EMBL" id="KAI3907554.1"/>
    </source>
</evidence>
<keyword evidence="2" id="KW-1185">Reference proteome</keyword>
<comment type="caution">
    <text evidence="1">The sequence shown here is derived from an EMBL/GenBank/DDBJ whole genome shotgun (WGS) entry which is preliminary data.</text>
</comment>
<dbReference type="Proteomes" id="UP001202328">
    <property type="component" value="Unassembled WGS sequence"/>
</dbReference>
<gene>
    <name evidence="1" type="ORF">MKW98_016198</name>
</gene>
<accession>A0AAD4SI70</accession>
<proteinExistence type="predicted"/>
<dbReference type="CDD" id="cd00165">
    <property type="entry name" value="S4"/>
    <property type="match status" value="1"/>
</dbReference>
<protein>
    <submittedName>
        <fullName evidence="1">Uncharacterized protein</fullName>
    </submittedName>
</protein>
<dbReference type="AlphaFoldDB" id="A0AAD4SI70"/>
<dbReference type="EMBL" id="JAJJMB010010581">
    <property type="protein sequence ID" value="KAI3907554.1"/>
    <property type="molecule type" value="Genomic_DNA"/>
</dbReference>
<organism evidence="1 2">
    <name type="scientific">Papaver atlanticum</name>
    <dbReference type="NCBI Taxonomy" id="357466"/>
    <lineage>
        <taxon>Eukaryota</taxon>
        <taxon>Viridiplantae</taxon>
        <taxon>Streptophyta</taxon>
        <taxon>Embryophyta</taxon>
        <taxon>Tracheophyta</taxon>
        <taxon>Spermatophyta</taxon>
        <taxon>Magnoliopsida</taxon>
        <taxon>Ranunculales</taxon>
        <taxon>Papaveraceae</taxon>
        <taxon>Papaveroideae</taxon>
        <taxon>Papaver</taxon>
    </lineage>
</organism>
<dbReference type="SUPFAM" id="SSF55174">
    <property type="entry name" value="Alpha-L RNA-binding motif"/>
    <property type="match status" value="1"/>
</dbReference>
<sequence>MVGMTQALTTQFKSCRLLLGNVWHKKLSIGQRRILRNLGARRDPGVEMFHSPKVVPFLLHRRERTTSEFVPFLLDQARLGVLLVRTHFCQSIPQARKLISHQRKFGDLFSAMYSKLWLKSRISPSEWLRLLKTKVGSRILMKSDSLRELHSTTQEAVIEKSKKTGSAANAK</sequence>